<evidence type="ECO:0000256" key="13">
    <source>
        <dbReference type="PROSITE-ProRule" id="PRU00042"/>
    </source>
</evidence>
<accession>A0A183GTX1</accession>
<keyword evidence="6" id="KW-0677">Repeat</keyword>
<sequence>MRKYSQRKIPIHERPYKCPRDDCDRRFSRSDELTRHIRIHTGQKPFQVLAR</sequence>
<dbReference type="WBParaSite" id="HPBE_0002614101-mRNA-1">
    <property type="protein sequence ID" value="HPBE_0002614101-mRNA-1"/>
    <property type="gene ID" value="HPBE_0002614101"/>
</dbReference>
<comment type="similarity">
    <text evidence="3">Belongs to the EGR C2H2-type zinc-finger protein family.</text>
</comment>
<evidence type="ECO:0000256" key="12">
    <source>
        <dbReference type="ARBA" id="ARBA00023242"/>
    </source>
</evidence>
<keyword evidence="4" id="KW-0963">Cytoplasm</keyword>
<evidence type="ECO:0000256" key="7">
    <source>
        <dbReference type="ARBA" id="ARBA00022771"/>
    </source>
</evidence>
<evidence type="ECO:0000256" key="4">
    <source>
        <dbReference type="ARBA" id="ARBA00022490"/>
    </source>
</evidence>
<evidence type="ECO:0000256" key="9">
    <source>
        <dbReference type="ARBA" id="ARBA00023015"/>
    </source>
</evidence>
<comment type="subcellular location">
    <subcellularLocation>
        <location evidence="2">Cytoplasm</location>
    </subcellularLocation>
    <subcellularLocation>
        <location evidence="1">Nucleus</location>
    </subcellularLocation>
</comment>
<keyword evidence="5" id="KW-0479">Metal-binding</keyword>
<evidence type="ECO:0000313" key="17">
    <source>
        <dbReference type="WBParaSite" id="HPBE_0002614101-mRNA-1"/>
    </source>
</evidence>
<evidence type="ECO:0000256" key="11">
    <source>
        <dbReference type="ARBA" id="ARBA00023163"/>
    </source>
</evidence>
<evidence type="ECO:0000256" key="5">
    <source>
        <dbReference type="ARBA" id="ARBA00022723"/>
    </source>
</evidence>
<keyword evidence="10" id="KW-0238">DNA-binding</keyword>
<dbReference type="Proteomes" id="UP000050761">
    <property type="component" value="Unassembled WGS sequence"/>
</dbReference>
<evidence type="ECO:0000256" key="1">
    <source>
        <dbReference type="ARBA" id="ARBA00004123"/>
    </source>
</evidence>
<dbReference type="Gene3D" id="3.30.160.60">
    <property type="entry name" value="Classic Zinc Finger"/>
    <property type="match status" value="1"/>
</dbReference>
<evidence type="ECO:0000259" key="14">
    <source>
        <dbReference type="PROSITE" id="PS50157"/>
    </source>
</evidence>
<dbReference type="GO" id="GO:0005737">
    <property type="term" value="C:cytoplasm"/>
    <property type="evidence" value="ECO:0007669"/>
    <property type="project" value="UniProtKB-SubCell"/>
</dbReference>
<keyword evidence="7 13" id="KW-0863">Zinc-finger</keyword>
<keyword evidence="11" id="KW-0804">Transcription</keyword>
<dbReference type="EMBL" id="UZAH01039260">
    <property type="protein sequence ID" value="VDP55880.1"/>
    <property type="molecule type" value="Genomic_DNA"/>
</dbReference>
<dbReference type="PROSITE" id="PS00028">
    <property type="entry name" value="ZINC_FINGER_C2H2_1"/>
    <property type="match status" value="1"/>
</dbReference>
<keyword evidence="16" id="KW-1185">Reference proteome</keyword>
<evidence type="ECO:0000256" key="2">
    <source>
        <dbReference type="ARBA" id="ARBA00004496"/>
    </source>
</evidence>
<evidence type="ECO:0000313" key="15">
    <source>
        <dbReference type="EMBL" id="VDP55880.1"/>
    </source>
</evidence>
<evidence type="ECO:0000256" key="6">
    <source>
        <dbReference type="ARBA" id="ARBA00022737"/>
    </source>
</evidence>
<dbReference type="PANTHER" id="PTHR23235">
    <property type="entry name" value="KRUEPPEL-LIKE TRANSCRIPTION FACTOR"/>
    <property type="match status" value="1"/>
</dbReference>
<organism evidence="16 17">
    <name type="scientific">Heligmosomoides polygyrus</name>
    <name type="common">Parasitic roundworm</name>
    <dbReference type="NCBI Taxonomy" id="6339"/>
    <lineage>
        <taxon>Eukaryota</taxon>
        <taxon>Metazoa</taxon>
        <taxon>Ecdysozoa</taxon>
        <taxon>Nematoda</taxon>
        <taxon>Chromadorea</taxon>
        <taxon>Rhabditida</taxon>
        <taxon>Rhabditina</taxon>
        <taxon>Rhabditomorpha</taxon>
        <taxon>Strongyloidea</taxon>
        <taxon>Heligmosomidae</taxon>
        <taxon>Heligmosomoides</taxon>
    </lineage>
</organism>
<evidence type="ECO:0000256" key="8">
    <source>
        <dbReference type="ARBA" id="ARBA00022833"/>
    </source>
</evidence>
<feature type="domain" description="C2H2-type" evidence="14">
    <location>
        <begin position="16"/>
        <end position="45"/>
    </location>
</feature>
<dbReference type="InterPro" id="IPR036236">
    <property type="entry name" value="Znf_C2H2_sf"/>
</dbReference>
<dbReference type="FunFam" id="3.30.160.60:FF:000092">
    <property type="entry name" value="Early growth response protein 3"/>
    <property type="match status" value="1"/>
</dbReference>
<dbReference type="GO" id="GO:0000978">
    <property type="term" value="F:RNA polymerase II cis-regulatory region sequence-specific DNA binding"/>
    <property type="evidence" value="ECO:0007669"/>
    <property type="project" value="TreeGrafter"/>
</dbReference>
<keyword evidence="8" id="KW-0862">Zinc</keyword>
<keyword evidence="9" id="KW-0805">Transcription regulation</keyword>
<protein>
    <submittedName>
        <fullName evidence="17">C2H2-type domain-containing protein</fullName>
    </submittedName>
</protein>
<evidence type="ECO:0000313" key="16">
    <source>
        <dbReference type="Proteomes" id="UP000050761"/>
    </source>
</evidence>
<dbReference type="SMART" id="SM00355">
    <property type="entry name" value="ZnF_C2H2"/>
    <property type="match status" value="1"/>
</dbReference>
<proteinExistence type="inferred from homology"/>
<dbReference type="GO" id="GO:0005634">
    <property type="term" value="C:nucleus"/>
    <property type="evidence" value="ECO:0007669"/>
    <property type="project" value="UniProtKB-SubCell"/>
</dbReference>
<keyword evidence="12" id="KW-0539">Nucleus</keyword>
<dbReference type="GO" id="GO:0008270">
    <property type="term" value="F:zinc ion binding"/>
    <property type="evidence" value="ECO:0007669"/>
    <property type="project" value="UniProtKB-KW"/>
</dbReference>
<gene>
    <name evidence="15" type="ORF">HPBE_LOCUS26140</name>
</gene>
<dbReference type="PANTHER" id="PTHR23235:SF120">
    <property type="entry name" value="KRUPPEL-LIKE FACTOR 15"/>
    <property type="match status" value="1"/>
</dbReference>
<dbReference type="Pfam" id="PF00096">
    <property type="entry name" value="zf-C2H2"/>
    <property type="match status" value="1"/>
</dbReference>
<dbReference type="PROSITE" id="PS50157">
    <property type="entry name" value="ZINC_FINGER_C2H2_2"/>
    <property type="match status" value="1"/>
</dbReference>
<evidence type="ECO:0000256" key="3">
    <source>
        <dbReference type="ARBA" id="ARBA00005682"/>
    </source>
</evidence>
<dbReference type="SUPFAM" id="SSF57667">
    <property type="entry name" value="beta-beta-alpha zinc fingers"/>
    <property type="match status" value="1"/>
</dbReference>
<evidence type="ECO:0000256" key="10">
    <source>
        <dbReference type="ARBA" id="ARBA00023125"/>
    </source>
</evidence>
<name>A0A183GTX1_HELPZ</name>
<reference evidence="15 16" key="1">
    <citation type="submission" date="2018-11" db="EMBL/GenBank/DDBJ databases">
        <authorList>
            <consortium name="Pathogen Informatics"/>
        </authorList>
    </citation>
    <scope>NUCLEOTIDE SEQUENCE [LARGE SCALE GENOMIC DNA]</scope>
</reference>
<accession>A0A3P8EMY4</accession>
<dbReference type="AlphaFoldDB" id="A0A183GTX1"/>
<dbReference type="InterPro" id="IPR013087">
    <property type="entry name" value="Znf_C2H2_type"/>
</dbReference>
<dbReference type="GO" id="GO:0000981">
    <property type="term" value="F:DNA-binding transcription factor activity, RNA polymerase II-specific"/>
    <property type="evidence" value="ECO:0007669"/>
    <property type="project" value="TreeGrafter"/>
</dbReference>
<reference evidence="17" key="2">
    <citation type="submission" date="2019-09" db="UniProtKB">
        <authorList>
            <consortium name="WormBaseParasite"/>
        </authorList>
    </citation>
    <scope>IDENTIFICATION</scope>
</reference>